<dbReference type="Proteomes" id="UP000073492">
    <property type="component" value="Unassembled WGS sequence"/>
</dbReference>
<sequence>MEDFPPHWPLTTSPVALEAHRSNDSFISLYRHHSEHLTLHDFHHFQPPPLWSAPAPEFDPKRLPWKPSTPDLAAAPLRLTDHWSPSAILPRQPHSRCSQQSPIPPPSFSPLPFTPQLPPSTTSPSLTSTPATLQSTPAHTPIHRAPAPQERDWDDDHLEVSGHIRTKRKFEPLRRAKRLPRQRVDSSGSGQGDDELWEVHAAVFDPPLHEKLFKGVSRLNEQDHQHAQRRKHNFQHERAAFHQQVNHHPPSKSDAPISESWHAHHQQAQIATSSLSLSKFDFPNPPGRDNWEGTFGHLAQASQSSSPATILYCGASFDVVNPHASLILGARDIETPAEIDALLDDYFDQPIAKMQYDNLTGEPSQISLRIPSESSRRVLYDDPGSARRNILRVEDVIPSPPANAVLNDLRSPRAQKRSATAWHLAMTAGSHRSDPFDLTLSESSSNNQLKAIDAVLREDRHAEFAPASPEEVKGLGITASDHGADTQATLKQSTDPTIREILNGYDYTRVPISSEGEVDITDSPAVERARKASLEPAFDSSHGLISPLQTPMADRKDSMHDLDAKPVQATPAGIPAALPTPPAPVYNGTGLHYYSGCSELPTTDRTYGETNQLLLITPENAPEYPPYSPGTPCNPKTCDHPAHIHIRPDPDPMTPISPCVLPWYHDNKENIPPKSEDTLAELAAAAERFRFFDDDDDDGNGDLARVLQRSSSFYPEDIEDDWETQYSDSHYDLPRNYGRVSLESYANTSFYDSRVRLSAGPHQLEGHVLTPVTDLSPAVSSPDAVATQEFERRRQIKKAIKELEAKIVENDLNVHYGSSPLDKAQRKADMDELECLRQLYPSTSDRFALKASESLTSLKAKSANKLQKVKPFRPNYNPRNSFNRIAALGKLRPDADAASDRRALLDSPMTPTPRRGELVWDDREATFTTLRADFSVPNHSPASLRGPATELWSPFVRDPTVKAIYGGSHSNSATTTKAKVTEVELKPLGGKTKRYKPAAMSNQYEPRQLHLLKSTRLNDAQLTARQPGWRMKPQVTANSPLGKHNEWSFAAHEPMLVKPETDLEKALRADQEAISKRYLWSCAAFPPLTLAFGLGAFDKAIQKKVGDGIRGASARGKRNALLVYFPLGCMFWGILVIALYLMVLSSKGSLYEHGKDSAPFHG</sequence>
<accession>A0A139INF8</accession>
<feature type="transmembrane region" description="Helical" evidence="3">
    <location>
        <begin position="1078"/>
        <end position="1101"/>
    </location>
</feature>
<dbReference type="AlphaFoldDB" id="A0A139INF8"/>
<keyword evidence="5" id="KW-1185">Reference proteome</keyword>
<dbReference type="OrthoDB" id="5353066at2759"/>
<feature type="region of interest" description="Disordered" evidence="2">
    <location>
        <begin position="85"/>
        <end position="193"/>
    </location>
</feature>
<keyword evidence="1" id="KW-0175">Coiled coil</keyword>
<comment type="caution">
    <text evidence="4">The sequence shown here is derived from an EMBL/GenBank/DDBJ whole genome shotgun (WGS) entry which is preliminary data.</text>
</comment>
<reference evidence="4 5" key="1">
    <citation type="submission" date="2015-07" db="EMBL/GenBank/DDBJ databases">
        <title>Comparative genomics of the Sigatoka disease complex on banana suggests a link between parallel evolutionary changes in Pseudocercospora fijiensis and Pseudocercospora eumusae and increased virulence on the banana host.</title>
        <authorList>
            <person name="Chang T.-C."/>
            <person name="Salvucci A."/>
            <person name="Crous P.W."/>
            <person name="Stergiopoulos I."/>
        </authorList>
    </citation>
    <scope>NUCLEOTIDE SEQUENCE [LARGE SCALE GENOMIC DNA]</scope>
    <source>
        <strain evidence="4 5">CBS 116634</strain>
    </source>
</reference>
<organism evidence="4 5">
    <name type="scientific">Pseudocercospora musae</name>
    <dbReference type="NCBI Taxonomy" id="113226"/>
    <lineage>
        <taxon>Eukaryota</taxon>
        <taxon>Fungi</taxon>
        <taxon>Dikarya</taxon>
        <taxon>Ascomycota</taxon>
        <taxon>Pezizomycotina</taxon>
        <taxon>Dothideomycetes</taxon>
        <taxon>Dothideomycetidae</taxon>
        <taxon>Mycosphaerellales</taxon>
        <taxon>Mycosphaerellaceae</taxon>
        <taxon>Pseudocercospora</taxon>
    </lineage>
</organism>
<evidence type="ECO:0000256" key="2">
    <source>
        <dbReference type="SAM" id="MobiDB-lite"/>
    </source>
</evidence>
<keyword evidence="3" id="KW-0812">Transmembrane</keyword>
<feature type="compositionally biased region" description="Low complexity" evidence="2">
    <location>
        <begin position="119"/>
        <end position="137"/>
    </location>
</feature>
<feature type="coiled-coil region" evidence="1">
    <location>
        <begin position="786"/>
        <end position="813"/>
    </location>
</feature>
<evidence type="ECO:0000313" key="5">
    <source>
        <dbReference type="Proteomes" id="UP000073492"/>
    </source>
</evidence>
<evidence type="ECO:0000256" key="1">
    <source>
        <dbReference type="SAM" id="Coils"/>
    </source>
</evidence>
<gene>
    <name evidence="4" type="ORF">AC579_6945</name>
</gene>
<keyword evidence="3" id="KW-0472">Membrane</keyword>
<dbReference type="EMBL" id="LFZO01000042">
    <property type="protein sequence ID" value="KXT16249.1"/>
    <property type="molecule type" value="Genomic_DNA"/>
</dbReference>
<protein>
    <submittedName>
        <fullName evidence="4">Uncharacterized protein</fullName>
    </submittedName>
</protein>
<evidence type="ECO:0000313" key="4">
    <source>
        <dbReference type="EMBL" id="KXT16249.1"/>
    </source>
</evidence>
<feature type="compositionally biased region" description="Pro residues" evidence="2">
    <location>
        <begin position="102"/>
        <end position="118"/>
    </location>
</feature>
<proteinExistence type="predicted"/>
<keyword evidence="3" id="KW-1133">Transmembrane helix</keyword>
<feature type="transmembrane region" description="Helical" evidence="3">
    <location>
        <begin position="1121"/>
        <end position="1143"/>
    </location>
</feature>
<name>A0A139INF8_9PEZI</name>
<evidence type="ECO:0000256" key="3">
    <source>
        <dbReference type="SAM" id="Phobius"/>
    </source>
</evidence>
<dbReference type="EMBL" id="LFZO01000042">
    <property type="protein sequence ID" value="KXT16250.1"/>
    <property type="molecule type" value="Genomic_DNA"/>
</dbReference>